<dbReference type="OrthoDB" id="288949at2759"/>
<dbReference type="InParanoid" id="A0E911"/>
<dbReference type="Proteomes" id="UP000000600">
    <property type="component" value="Unassembled WGS sequence"/>
</dbReference>
<keyword evidence="2" id="KW-1185">Reference proteome</keyword>
<reference evidence="1 2" key="1">
    <citation type="journal article" date="2006" name="Nature">
        <title>Global trends of whole-genome duplications revealed by the ciliate Paramecium tetraurelia.</title>
        <authorList>
            <consortium name="Genoscope"/>
            <person name="Aury J.-M."/>
            <person name="Jaillon O."/>
            <person name="Duret L."/>
            <person name="Noel B."/>
            <person name="Jubin C."/>
            <person name="Porcel B.M."/>
            <person name="Segurens B."/>
            <person name="Daubin V."/>
            <person name="Anthouard V."/>
            <person name="Aiach N."/>
            <person name="Arnaiz O."/>
            <person name="Billaut A."/>
            <person name="Beisson J."/>
            <person name="Blanc I."/>
            <person name="Bouhouche K."/>
            <person name="Camara F."/>
            <person name="Duharcourt S."/>
            <person name="Guigo R."/>
            <person name="Gogendeau D."/>
            <person name="Katinka M."/>
            <person name="Keller A.-M."/>
            <person name="Kissmehl R."/>
            <person name="Klotz C."/>
            <person name="Koll F."/>
            <person name="Le Moue A."/>
            <person name="Lepere C."/>
            <person name="Malinsky S."/>
            <person name="Nowacki M."/>
            <person name="Nowak J.K."/>
            <person name="Plattner H."/>
            <person name="Poulain J."/>
            <person name="Ruiz F."/>
            <person name="Serrano V."/>
            <person name="Zagulski M."/>
            <person name="Dessen P."/>
            <person name="Betermier M."/>
            <person name="Weissenbach J."/>
            <person name="Scarpelli C."/>
            <person name="Schachter V."/>
            <person name="Sperling L."/>
            <person name="Meyer E."/>
            <person name="Cohen J."/>
            <person name="Wincker P."/>
        </authorList>
    </citation>
    <scope>NUCLEOTIDE SEQUENCE [LARGE SCALE GENOMIC DNA]</scope>
    <source>
        <strain evidence="1 2">Stock d4-2</strain>
    </source>
</reference>
<dbReference type="RefSeq" id="XP_001459175.1">
    <property type="nucleotide sequence ID" value="XM_001459138.1"/>
</dbReference>
<dbReference type="GeneID" id="5044960"/>
<organism evidence="1 2">
    <name type="scientific">Paramecium tetraurelia</name>
    <dbReference type="NCBI Taxonomy" id="5888"/>
    <lineage>
        <taxon>Eukaryota</taxon>
        <taxon>Sar</taxon>
        <taxon>Alveolata</taxon>
        <taxon>Ciliophora</taxon>
        <taxon>Intramacronucleata</taxon>
        <taxon>Oligohymenophorea</taxon>
        <taxon>Peniculida</taxon>
        <taxon>Parameciidae</taxon>
        <taxon>Paramecium</taxon>
    </lineage>
</organism>
<accession>A0E911</accession>
<sequence>MQGKHNFIFSLDGEQKSFFVSNLDVASFCRLIRSAFQVDKTITALQDAQGKCNNIIGNICDLHYFCNNLHAHKDKFYIILTEQRKAERQSRKSHKSKNSRVLTTNEEPSYYVEFGAFLQEIQQIRFSPQHPVLTIVLVFDNEYQAGIFGQPIVMRIYKTFAFLQAYYTIIQEEESDSLLLTVFENQILKHEMEMKINHSVAEDVCYQIEQLLCEEEEPEPILQGSFATPNSNANNNIPLIVTRGNEKQILQVEANDNFHSSQGKRTHGVMRVKKAVDKFRNRFESREYEYLLGLIIGQDQSVFAAYQLFQKQQDDENFIRNLKLLLPQEDNNNLSFQNNLKFITSPSRSDLHQSVNFPYDCNPTPGLRSTVTIMEQLLNSGDLDSIESGMLRELRMDSDLDDLVKSLMEYPQDVLLQIIRQYLQSLFQQEITKTFNSHQVEYFLQENANKQNPIYEGFQRFGQNGQLQELFQFLKDNVGQLEEQLREENSYSYYLMHKRRKDSQDEHFHFHINFPQINQQEERKLSVDSLVLESKKEINFIDKYHVKVLQKYSNEDYEKLFMTVYDQCSKFCDEHEKAKLHGYYTAQNQRLLEILDKYGQRYDIDCIKSDLNDLLTLQNKKIDEIPSPTHGAVIEPKMHKYQNFKFIINFLYEIDKVITLRQAKAFYYLYSIEDMSVMAAYEVYCETKEQDEFLNTLNLIFKVYSSSSRFDFNEIEQFDSLIEQQLTILFAYRRCLNQEQRLALEQNMISCDNTLLKLFRDFLRQRDQRIFIQKLSDFANSQIEKQKDNQSMDPYMKKIDQNNQHKDLIKDICAKFLKSKVKQIDLLMDAIDKDNIMLKSSLEVYDYNLDKQDLVENIQLIYNYILKSNVKSILKANLIELGRSKTDLTYLLRNINQDEPILKGAFELYFQTKDEAELKDTISRILKFSNI</sequence>
<dbReference type="OMA" id="NICDLHY"/>
<dbReference type="eggNOG" id="ENOG502ST0B">
    <property type="taxonomic scope" value="Eukaryota"/>
</dbReference>
<proteinExistence type="predicted"/>
<gene>
    <name evidence="1" type="ORF">GSPATT00024509001</name>
</gene>
<evidence type="ECO:0000313" key="1">
    <source>
        <dbReference type="EMBL" id="CAK91778.1"/>
    </source>
</evidence>
<dbReference type="HOGENOM" id="CLU_316309_0_0_1"/>
<dbReference type="AlphaFoldDB" id="A0E911"/>
<name>A0E911_PARTE</name>
<dbReference type="KEGG" id="ptm:GSPATT00024509001"/>
<dbReference type="EMBL" id="CT868664">
    <property type="protein sequence ID" value="CAK91778.1"/>
    <property type="molecule type" value="Genomic_DNA"/>
</dbReference>
<evidence type="ECO:0000313" key="2">
    <source>
        <dbReference type="Proteomes" id="UP000000600"/>
    </source>
</evidence>
<protein>
    <submittedName>
        <fullName evidence="1">Uncharacterized protein</fullName>
    </submittedName>
</protein>